<dbReference type="InterPro" id="IPR050595">
    <property type="entry name" value="Bact_response_regulator"/>
</dbReference>
<dbReference type="SMART" id="SM00448">
    <property type="entry name" value="REC"/>
    <property type="match status" value="1"/>
</dbReference>
<dbReference type="SUPFAM" id="SSF52172">
    <property type="entry name" value="CheY-like"/>
    <property type="match status" value="1"/>
</dbReference>
<feature type="domain" description="Response regulatory" evidence="9">
    <location>
        <begin position="3"/>
        <end position="117"/>
    </location>
</feature>
<evidence type="ECO:0000256" key="4">
    <source>
        <dbReference type="ARBA" id="ARBA00023015"/>
    </source>
</evidence>
<dbReference type="Proteomes" id="UP000287872">
    <property type="component" value="Unassembled WGS sequence"/>
</dbReference>
<comment type="function">
    <text evidence="7">May play the central regulatory role in sporulation. It may be an element of the effector pathway responsible for the activation of sporulation genes in response to nutritional stress. Spo0A may act in concert with spo0H (a sigma factor) to control the expression of some genes that are critical to the sporulation process.</text>
</comment>
<dbReference type="AlphaFoldDB" id="A0A401US18"/>
<evidence type="ECO:0000256" key="8">
    <source>
        <dbReference type="PROSITE-ProRule" id="PRU00169"/>
    </source>
</evidence>
<reference evidence="10 11" key="1">
    <citation type="submission" date="2018-11" db="EMBL/GenBank/DDBJ databases">
        <title>Genome sequencing and assembly of Clostridium tagluense strain A121.</title>
        <authorList>
            <person name="Murakami T."/>
            <person name="Segawa T."/>
            <person name="Shcherbakova V.A."/>
            <person name="Mori H."/>
            <person name="Yoshimura Y."/>
        </authorList>
    </citation>
    <scope>NUCLEOTIDE SEQUENCE [LARGE SCALE GENOMIC DNA]</scope>
    <source>
        <strain evidence="10 11">A121</strain>
    </source>
</reference>
<dbReference type="PROSITE" id="PS50110">
    <property type="entry name" value="RESPONSE_REGULATORY"/>
    <property type="match status" value="1"/>
</dbReference>
<dbReference type="OrthoDB" id="9790669at2"/>
<dbReference type="EMBL" id="BHYK01000031">
    <property type="protein sequence ID" value="GCD12314.1"/>
    <property type="molecule type" value="Genomic_DNA"/>
</dbReference>
<evidence type="ECO:0000256" key="6">
    <source>
        <dbReference type="ARBA" id="ARBA00023163"/>
    </source>
</evidence>
<dbReference type="SUPFAM" id="SSF48452">
    <property type="entry name" value="TPR-like"/>
    <property type="match status" value="1"/>
</dbReference>
<dbReference type="Pfam" id="PF00072">
    <property type="entry name" value="Response_reg"/>
    <property type="match status" value="1"/>
</dbReference>
<dbReference type="InterPro" id="IPR011006">
    <property type="entry name" value="CheY-like_superfamily"/>
</dbReference>
<keyword evidence="4" id="KW-0805">Transcription regulation</keyword>
<dbReference type="RefSeq" id="WP_125004911.1">
    <property type="nucleotide sequence ID" value="NZ_BHYK01000031.1"/>
</dbReference>
<dbReference type="Gene3D" id="3.40.50.2300">
    <property type="match status" value="1"/>
</dbReference>
<dbReference type="Gene3D" id="1.25.40.10">
    <property type="entry name" value="Tetratricopeptide repeat domain"/>
    <property type="match status" value="1"/>
</dbReference>
<keyword evidence="6" id="KW-0804">Transcription</keyword>
<accession>A0A401US18</accession>
<evidence type="ECO:0000256" key="2">
    <source>
        <dbReference type="ARBA" id="ARBA00022553"/>
    </source>
</evidence>
<dbReference type="InterPro" id="IPR001789">
    <property type="entry name" value="Sig_transdc_resp-reg_receiver"/>
</dbReference>
<evidence type="ECO:0000313" key="10">
    <source>
        <dbReference type="EMBL" id="GCD12314.1"/>
    </source>
</evidence>
<evidence type="ECO:0000256" key="3">
    <source>
        <dbReference type="ARBA" id="ARBA00023012"/>
    </source>
</evidence>
<organism evidence="10 11">
    <name type="scientific">Clostridium tagluense</name>
    <dbReference type="NCBI Taxonomy" id="360422"/>
    <lineage>
        <taxon>Bacteria</taxon>
        <taxon>Bacillati</taxon>
        <taxon>Bacillota</taxon>
        <taxon>Clostridia</taxon>
        <taxon>Eubacteriales</taxon>
        <taxon>Clostridiaceae</taxon>
        <taxon>Clostridium</taxon>
    </lineage>
</organism>
<keyword evidence="5" id="KW-0238">DNA-binding</keyword>
<feature type="modified residue" description="4-aspartylphosphate" evidence="8">
    <location>
        <position position="52"/>
    </location>
</feature>
<evidence type="ECO:0000256" key="1">
    <source>
        <dbReference type="ARBA" id="ARBA00018672"/>
    </source>
</evidence>
<dbReference type="PANTHER" id="PTHR44591:SF14">
    <property type="entry name" value="PROTEIN PILG"/>
    <property type="match status" value="1"/>
</dbReference>
<evidence type="ECO:0000256" key="7">
    <source>
        <dbReference type="ARBA" id="ARBA00024867"/>
    </source>
</evidence>
<keyword evidence="3" id="KW-0902">Two-component regulatory system</keyword>
<dbReference type="PANTHER" id="PTHR44591">
    <property type="entry name" value="STRESS RESPONSE REGULATOR PROTEIN 1"/>
    <property type="match status" value="1"/>
</dbReference>
<keyword evidence="2 8" id="KW-0597">Phosphoprotein</keyword>
<dbReference type="GO" id="GO:0000160">
    <property type="term" value="P:phosphorelay signal transduction system"/>
    <property type="evidence" value="ECO:0007669"/>
    <property type="project" value="UniProtKB-KW"/>
</dbReference>
<keyword evidence="11" id="KW-1185">Reference proteome</keyword>
<evidence type="ECO:0000313" key="11">
    <source>
        <dbReference type="Proteomes" id="UP000287872"/>
    </source>
</evidence>
<name>A0A401US18_9CLOT</name>
<comment type="caution">
    <text evidence="10">The sequence shown here is derived from an EMBL/GenBank/DDBJ whole genome shotgun (WGS) entry which is preliminary data.</text>
</comment>
<dbReference type="GO" id="GO:0003677">
    <property type="term" value="F:DNA binding"/>
    <property type="evidence" value="ECO:0007669"/>
    <property type="project" value="UniProtKB-KW"/>
</dbReference>
<proteinExistence type="predicted"/>
<dbReference type="FunFam" id="3.40.50.2300:FF:000001">
    <property type="entry name" value="DNA-binding response regulator PhoB"/>
    <property type="match status" value="1"/>
</dbReference>
<evidence type="ECO:0000256" key="5">
    <source>
        <dbReference type="ARBA" id="ARBA00023125"/>
    </source>
</evidence>
<dbReference type="InterPro" id="IPR011990">
    <property type="entry name" value="TPR-like_helical_dom_sf"/>
</dbReference>
<sequence length="192" mass="21623">MKKVLVVDDTKNIRTLLGIYLKLKGFEVLMATNGHEALSLIDTEPVDLIFLDIKMPEISGTEVLKRIRAKGLTAPVVIMTAFATVKNAVDCTKLGAITYLQKPFTTDKIKTIIDEMITKEEAPNAKNIEYQIMIIKQLISENNLKKALDALKVVLSTDPNTPEVYELISMVYRKQGDLRKAEIFHNMAAQWE</sequence>
<evidence type="ECO:0000259" key="9">
    <source>
        <dbReference type="PROSITE" id="PS50110"/>
    </source>
</evidence>
<gene>
    <name evidence="10" type="ORF">Ctaglu_39370</name>
</gene>
<protein>
    <recommendedName>
        <fullName evidence="1">Stage 0 sporulation protein A homolog</fullName>
    </recommendedName>
</protein>